<keyword evidence="1" id="KW-0812">Transmembrane</keyword>
<proteinExistence type="predicted"/>
<reference evidence="2" key="1">
    <citation type="submission" date="2024-04" db="EMBL/GenBank/DDBJ databases">
        <authorList>
            <person name="Jaglan A.B."/>
            <person name="Vashisth M."/>
            <person name="Anand T."/>
            <person name="Virmani N."/>
            <person name="Bera B."/>
            <person name="Vaid R."/>
        </authorList>
    </citation>
    <scope>NUCLEOTIDE SEQUENCE</scope>
</reference>
<keyword evidence="1" id="KW-1133">Transmembrane helix</keyword>
<name>A0AAU7PIU9_9CAUD</name>
<accession>A0AAU7PIU9</accession>
<feature type="transmembrane region" description="Helical" evidence="1">
    <location>
        <begin position="5"/>
        <end position="23"/>
    </location>
</feature>
<evidence type="ECO:0000313" key="2">
    <source>
        <dbReference type="EMBL" id="XBS49854.1"/>
    </source>
</evidence>
<keyword evidence="1" id="KW-0472">Membrane</keyword>
<sequence>MSGGMIFLAMIVICAIIILWHYWSWFENNPTTEEIIKDSLDKHNL</sequence>
<evidence type="ECO:0000256" key="1">
    <source>
        <dbReference type="SAM" id="Phobius"/>
    </source>
</evidence>
<organism evidence="2">
    <name type="scientific">Salmonella phage SalP219</name>
    <dbReference type="NCBI Taxonomy" id="3158864"/>
    <lineage>
        <taxon>Viruses</taxon>
        <taxon>Duplodnaviria</taxon>
        <taxon>Heunggongvirae</taxon>
        <taxon>Uroviricota</taxon>
        <taxon>Caudoviricetes</taxon>
        <taxon>Vequintavirinae</taxon>
        <taxon>Seunavirus</taxon>
    </lineage>
</organism>
<protein>
    <submittedName>
        <fullName evidence="2">Membrane protein</fullName>
    </submittedName>
</protein>
<dbReference type="EMBL" id="PP595732">
    <property type="protein sequence ID" value="XBS49854.1"/>
    <property type="molecule type" value="Genomic_DNA"/>
</dbReference>